<name>A0A0K2U9S0_LEPSM</name>
<dbReference type="AlphaFoldDB" id="A0A0K2U9S0"/>
<dbReference type="EMBL" id="HACA01017612">
    <property type="protein sequence ID" value="CDW34973.1"/>
    <property type="molecule type" value="Transcribed_RNA"/>
</dbReference>
<organism evidence="2">
    <name type="scientific">Lepeophtheirus salmonis</name>
    <name type="common">Salmon louse</name>
    <name type="synonym">Caligus salmonis</name>
    <dbReference type="NCBI Taxonomy" id="72036"/>
    <lineage>
        <taxon>Eukaryota</taxon>
        <taxon>Metazoa</taxon>
        <taxon>Ecdysozoa</taxon>
        <taxon>Arthropoda</taxon>
        <taxon>Crustacea</taxon>
        <taxon>Multicrustacea</taxon>
        <taxon>Hexanauplia</taxon>
        <taxon>Copepoda</taxon>
        <taxon>Siphonostomatoida</taxon>
        <taxon>Caligidae</taxon>
        <taxon>Lepeophtheirus</taxon>
    </lineage>
</organism>
<dbReference type="OrthoDB" id="10264196at2759"/>
<dbReference type="InterPro" id="IPR029066">
    <property type="entry name" value="PLP-binding_barrel"/>
</dbReference>
<dbReference type="PANTHER" id="PTHR10146:SF14">
    <property type="entry name" value="PYRIDOXAL PHOSPHATE HOMEOSTASIS PROTEIN"/>
    <property type="match status" value="1"/>
</dbReference>
<reference evidence="2" key="1">
    <citation type="submission" date="2014-05" db="EMBL/GenBank/DDBJ databases">
        <authorList>
            <person name="Chronopoulou M."/>
        </authorList>
    </citation>
    <scope>NUCLEOTIDE SEQUENCE</scope>
    <source>
        <tissue evidence="2">Whole organism</tissue>
    </source>
</reference>
<dbReference type="GO" id="GO:0030170">
    <property type="term" value="F:pyridoxal phosphate binding"/>
    <property type="evidence" value="ECO:0007669"/>
    <property type="project" value="InterPro"/>
</dbReference>
<dbReference type="Gene3D" id="3.20.20.10">
    <property type="entry name" value="Alanine racemase"/>
    <property type="match status" value="1"/>
</dbReference>
<dbReference type="InterPro" id="IPR011078">
    <property type="entry name" value="PyrdxlP_homeostasis"/>
</dbReference>
<evidence type="ECO:0000313" key="2">
    <source>
        <dbReference type="EMBL" id="CDW34973.1"/>
    </source>
</evidence>
<protein>
    <submittedName>
        <fullName evidence="2">Uncharacterized protein</fullName>
    </submittedName>
</protein>
<dbReference type="PANTHER" id="PTHR10146">
    <property type="entry name" value="PROLINE SYNTHETASE CO-TRANSCRIBED BACTERIAL HOMOLOG PROTEIN"/>
    <property type="match status" value="1"/>
</dbReference>
<accession>A0A0K2U9S0</accession>
<keyword evidence="1" id="KW-0663">Pyridoxal phosphate</keyword>
<evidence type="ECO:0000256" key="1">
    <source>
        <dbReference type="ARBA" id="ARBA00022898"/>
    </source>
</evidence>
<dbReference type="SUPFAM" id="SSF51419">
    <property type="entry name" value="PLP-binding barrel"/>
    <property type="match status" value="1"/>
</dbReference>
<sequence>MRISLHKMMSSSVISENLKGVLEKIRVAYENAPAQTRPKLLPNLIAVSKTKPKGSIIDAYKAGQRVFGENYIQVDNF</sequence>
<proteinExistence type="predicted"/>